<dbReference type="Proteomes" id="UP001428341">
    <property type="component" value="Unassembled WGS sequence"/>
</dbReference>
<feature type="signal peptide" evidence="2">
    <location>
        <begin position="1"/>
        <end position="24"/>
    </location>
</feature>
<feature type="chain" id="PRO_5042862132" description="Secreted protein" evidence="2">
    <location>
        <begin position="25"/>
        <end position="85"/>
    </location>
</feature>
<reference evidence="3 4" key="1">
    <citation type="submission" date="2024-05" db="EMBL/GenBank/DDBJ databases">
        <title>Haplotype-resolved chromosome-level genome assembly of Huyou (Citrus changshanensis).</title>
        <authorList>
            <person name="Miao C."/>
            <person name="Chen W."/>
            <person name="Wu Y."/>
            <person name="Wang L."/>
            <person name="Zhao S."/>
            <person name="Grierson D."/>
            <person name="Xu C."/>
            <person name="Chen K."/>
        </authorList>
    </citation>
    <scope>NUCLEOTIDE SEQUENCE [LARGE SCALE GENOMIC DNA]</scope>
    <source>
        <strain evidence="3">01-14</strain>
        <tissue evidence="3">Leaf</tissue>
    </source>
</reference>
<dbReference type="EMBL" id="JBCGBO010000005">
    <property type="protein sequence ID" value="KAK9201666.1"/>
    <property type="molecule type" value="Genomic_DNA"/>
</dbReference>
<dbReference type="AlphaFoldDB" id="A0AAP0QN99"/>
<evidence type="ECO:0000313" key="3">
    <source>
        <dbReference type="EMBL" id="KAK9201666.1"/>
    </source>
</evidence>
<gene>
    <name evidence="3" type="ORF">WN944_016872</name>
</gene>
<evidence type="ECO:0008006" key="5">
    <source>
        <dbReference type="Google" id="ProtNLM"/>
    </source>
</evidence>
<keyword evidence="2" id="KW-0732">Signal</keyword>
<keyword evidence="4" id="KW-1185">Reference proteome</keyword>
<evidence type="ECO:0000256" key="2">
    <source>
        <dbReference type="SAM" id="SignalP"/>
    </source>
</evidence>
<organism evidence="3 4">
    <name type="scientific">Citrus x changshan-huyou</name>
    <dbReference type="NCBI Taxonomy" id="2935761"/>
    <lineage>
        <taxon>Eukaryota</taxon>
        <taxon>Viridiplantae</taxon>
        <taxon>Streptophyta</taxon>
        <taxon>Embryophyta</taxon>
        <taxon>Tracheophyta</taxon>
        <taxon>Spermatophyta</taxon>
        <taxon>Magnoliopsida</taxon>
        <taxon>eudicotyledons</taxon>
        <taxon>Gunneridae</taxon>
        <taxon>Pentapetalae</taxon>
        <taxon>rosids</taxon>
        <taxon>malvids</taxon>
        <taxon>Sapindales</taxon>
        <taxon>Rutaceae</taxon>
        <taxon>Aurantioideae</taxon>
        <taxon>Citrus</taxon>
    </lineage>
</organism>
<proteinExistence type="predicted"/>
<feature type="region of interest" description="Disordered" evidence="1">
    <location>
        <begin position="26"/>
        <end position="48"/>
    </location>
</feature>
<protein>
    <recommendedName>
        <fullName evidence="5">Secreted protein</fullName>
    </recommendedName>
</protein>
<evidence type="ECO:0000256" key="1">
    <source>
        <dbReference type="SAM" id="MobiDB-lite"/>
    </source>
</evidence>
<evidence type="ECO:0000313" key="4">
    <source>
        <dbReference type="Proteomes" id="UP001428341"/>
    </source>
</evidence>
<comment type="caution">
    <text evidence="3">The sequence shown here is derived from an EMBL/GenBank/DDBJ whole genome shotgun (WGS) entry which is preliminary data.</text>
</comment>
<accession>A0AAP0QN99</accession>
<sequence length="85" mass="9285">MAVTKNIIIISMIVMALCWGVAVARNSPKNSPPPSKREPPAETDSISTVQRQVVWIQSPSGETDCDSSPVRPQKIVQIHPVVTKH</sequence>
<name>A0AAP0QN99_9ROSI</name>